<comment type="similarity">
    <text evidence="8">Belongs to the protein kinase superfamily. Ser/Thr protein kinase family. CDPK subfamily.</text>
</comment>
<dbReference type="Gene3D" id="1.10.510.10">
    <property type="entry name" value="Transferase(Phosphotransferase) domain 1"/>
    <property type="match status" value="1"/>
</dbReference>
<dbReference type="InterPro" id="IPR011992">
    <property type="entry name" value="EF-hand-dom_pair"/>
</dbReference>
<dbReference type="SUPFAM" id="SSF56112">
    <property type="entry name" value="Protein kinase-like (PK-like)"/>
    <property type="match status" value="1"/>
</dbReference>
<dbReference type="EMBL" id="CAMPGE010010294">
    <property type="protein sequence ID" value="CAI2369142.1"/>
    <property type="molecule type" value="Genomic_DNA"/>
</dbReference>
<accession>A0AAD1ULQ7</accession>
<dbReference type="Gene3D" id="1.10.238.10">
    <property type="entry name" value="EF-hand"/>
    <property type="match status" value="2"/>
</dbReference>
<reference evidence="11" key="1">
    <citation type="submission" date="2023-07" db="EMBL/GenBank/DDBJ databases">
        <authorList>
            <consortium name="AG Swart"/>
            <person name="Singh M."/>
            <person name="Singh A."/>
            <person name="Seah K."/>
            <person name="Emmerich C."/>
        </authorList>
    </citation>
    <scope>NUCLEOTIDE SEQUENCE</scope>
    <source>
        <strain evidence="11">DP1</strain>
    </source>
</reference>
<comment type="subunit">
    <text evidence="2">Monomer.</text>
</comment>
<sequence>MLSDYRIGKVLGVGVDSQVRICSNVKSGVKRAVKIYNKRGFKDCDWEQFSEEVEKFVKIDHPNISRIFQIYEDKECYYIVTELCIGGRLIDQISSRPSFGEKDAVHIMKQIFFAVSYCHAEGINNTSLQLENILFEYDGPFALIKLVDLCSPMKYSACDEASKTSVPSYYISPEVLAGVSHKNCDIWACGVIMYILLCGRPPFNGDTEDEILENISKGHYSIESDLWENISEEGRDLLKSMLEFTPDERISSKDALKHPWLTAHSKEISDDKILQPEILSILQKFREKIQIQQGFGLYIKSVKDAYDEKKRLTEIYSTLDNEGSGQLTKEELQAGLSEVMGEVIASAKFDKIIEQIQNESEDKIDYAEFITSNYQQDSKRAEKTFESNLSLFNKDDSDYINASEIISLLKYRKIFDKETCELILKELDINSNGEIPIDELTQLLKQIVHDHTEVP</sequence>
<evidence type="ECO:0000256" key="6">
    <source>
        <dbReference type="ARBA" id="ARBA00022777"/>
    </source>
</evidence>
<evidence type="ECO:0000313" key="12">
    <source>
        <dbReference type="Proteomes" id="UP001295684"/>
    </source>
</evidence>
<evidence type="ECO:0000256" key="3">
    <source>
        <dbReference type="ARBA" id="ARBA00022527"/>
    </source>
</evidence>
<evidence type="ECO:0000313" key="11">
    <source>
        <dbReference type="EMBL" id="CAI2369142.1"/>
    </source>
</evidence>
<dbReference type="PANTHER" id="PTHR24349">
    <property type="entry name" value="SERINE/THREONINE-PROTEIN KINASE"/>
    <property type="match status" value="1"/>
</dbReference>
<dbReference type="GO" id="GO:0005509">
    <property type="term" value="F:calcium ion binding"/>
    <property type="evidence" value="ECO:0007669"/>
    <property type="project" value="InterPro"/>
</dbReference>
<dbReference type="InterPro" id="IPR011009">
    <property type="entry name" value="Kinase-like_dom_sf"/>
</dbReference>
<keyword evidence="7" id="KW-0067">ATP-binding</keyword>
<dbReference type="InterPro" id="IPR050205">
    <property type="entry name" value="CDPK_Ser/Thr_kinases"/>
</dbReference>
<gene>
    <name evidence="11" type="ORF">ECRASSUSDP1_LOCUS10440</name>
</gene>
<dbReference type="SUPFAM" id="SSF47473">
    <property type="entry name" value="EF-hand"/>
    <property type="match status" value="1"/>
</dbReference>
<keyword evidence="3" id="KW-0723">Serine/threonine-protein kinase</keyword>
<feature type="domain" description="Protein kinase" evidence="9">
    <location>
        <begin position="5"/>
        <end position="261"/>
    </location>
</feature>
<evidence type="ECO:0000256" key="8">
    <source>
        <dbReference type="ARBA" id="ARBA00024334"/>
    </source>
</evidence>
<dbReference type="InterPro" id="IPR002048">
    <property type="entry name" value="EF_hand_dom"/>
</dbReference>
<evidence type="ECO:0000256" key="1">
    <source>
        <dbReference type="ARBA" id="ARBA00001946"/>
    </source>
</evidence>
<evidence type="ECO:0000256" key="4">
    <source>
        <dbReference type="ARBA" id="ARBA00022679"/>
    </source>
</evidence>
<dbReference type="SMART" id="SM00054">
    <property type="entry name" value="EFh"/>
    <property type="match status" value="2"/>
</dbReference>
<name>A0AAD1ULQ7_EUPCR</name>
<dbReference type="Gene3D" id="3.30.200.20">
    <property type="entry name" value="Phosphorylase Kinase, domain 1"/>
    <property type="match status" value="1"/>
</dbReference>
<evidence type="ECO:0000256" key="5">
    <source>
        <dbReference type="ARBA" id="ARBA00022741"/>
    </source>
</evidence>
<dbReference type="Proteomes" id="UP001295684">
    <property type="component" value="Unassembled WGS sequence"/>
</dbReference>
<evidence type="ECO:0000256" key="7">
    <source>
        <dbReference type="ARBA" id="ARBA00022840"/>
    </source>
</evidence>
<dbReference type="GO" id="GO:0004674">
    <property type="term" value="F:protein serine/threonine kinase activity"/>
    <property type="evidence" value="ECO:0007669"/>
    <property type="project" value="UniProtKB-KW"/>
</dbReference>
<dbReference type="GO" id="GO:0005524">
    <property type="term" value="F:ATP binding"/>
    <property type="evidence" value="ECO:0007669"/>
    <property type="project" value="UniProtKB-KW"/>
</dbReference>
<dbReference type="AlphaFoldDB" id="A0AAD1ULQ7"/>
<dbReference type="CDD" id="cd05117">
    <property type="entry name" value="STKc_CAMK"/>
    <property type="match status" value="1"/>
</dbReference>
<evidence type="ECO:0000259" key="10">
    <source>
        <dbReference type="PROSITE" id="PS50222"/>
    </source>
</evidence>
<keyword evidence="6" id="KW-0418">Kinase</keyword>
<evidence type="ECO:0000259" key="9">
    <source>
        <dbReference type="PROSITE" id="PS50011"/>
    </source>
</evidence>
<dbReference type="Pfam" id="PF00069">
    <property type="entry name" value="Pkinase"/>
    <property type="match status" value="1"/>
</dbReference>
<dbReference type="PROSITE" id="PS50011">
    <property type="entry name" value="PROTEIN_KINASE_DOM"/>
    <property type="match status" value="1"/>
</dbReference>
<dbReference type="PROSITE" id="PS50222">
    <property type="entry name" value="EF_HAND_2"/>
    <property type="match status" value="2"/>
</dbReference>
<keyword evidence="12" id="KW-1185">Reference proteome</keyword>
<dbReference type="FunFam" id="1.10.510.10:FF:000571">
    <property type="entry name" value="Maternal embryonic leucine zipper kinase"/>
    <property type="match status" value="1"/>
</dbReference>
<keyword evidence="4" id="KW-0808">Transferase</keyword>
<evidence type="ECO:0000256" key="2">
    <source>
        <dbReference type="ARBA" id="ARBA00011245"/>
    </source>
</evidence>
<dbReference type="InterPro" id="IPR000719">
    <property type="entry name" value="Prot_kinase_dom"/>
</dbReference>
<comment type="caution">
    <text evidence="11">The sequence shown here is derived from an EMBL/GenBank/DDBJ whole genome shotgun (WGS) entry which is preliminary data.</text>
</comment>
<comment type="cofactor">
    <cofactor evidence="1">
        <name>Mg(2+)</name>
        <dbReference type="ChEBI" id="CHEBI:18420"/>
    </cofactor>
</comment>
<organism evidence="11 12">
    <name type="scientific">Euplotes crassus</name>
    <dbReference type="NCBI Taxonomy" id="5936"/>
    <lineage>
        <taxon>Eukaryota</taxon>
        <taxon>Sar</taxon>
        <taxon>Alveolata</taxon>
        <taxon>Ciliophora</taxon>
        <taxon>Intramacronucleata</taxon>
        <taxon>Spirotrichea</taxon>
        <taxon>Hypotrichia</taxon>
        <taxon>Euplotida</taxon>
        <taxon>Euplotidae</taxon>
        <taxon>Moneuplotes</taxon>
    </lineage>
</organism>
<proteinExistence type="inferred from homology"/>
<keyword evidence="5" id="KW-0547">Nucleotide-binding</keyword>
<feature type="domain" description="EF-hand" evidence="10">
    <location>
        <begin position="415"/>
        <end position="450"/>
    </location>
</feature>
<feature type="domain" description="EF-hand" evidence="10">
    <location>
        <begin position="307"/>
        <end position="342"/>
    </location>
</feature>
<protein>
    <recommendedName>
        <fullName evidence="13">Calcium-dependent protein kinase</fullName>
    </recommendedName>
</protein>
<evidence type="ECO:0008006" key="13">
    <source>
        <dbReference type="Google" id="ProtNLM"/>
    </source>
</evidence>